<organism evidence="1 2">
    <name type="scientific">Klebsiella phage vB_KleM_RaK2</name>
    <dbReference type="NCBI Taxonomy" id="1147094"/>
    <lineage>
        <taxon>Viruses</taxon>
        <taxon>Duplodnaviria</taxon>
        <taxon>Heunggongvirae</taxon>
        <taxon>Uroviricota</taxon>
        <taxon>Caudoviricetes</taxon>
        <taxon>Alcyoneusvirus</taxon>
        <taxon>Alcyoneusvirus RaK2</taxon>
    </lineage>
</organism>
<evidence type="ECO:0000313" key="1">
    <source>
        <dbReference type="EMBL" id="AFA44666.1"/>
    </source>
</evidence>
<gene>
    <name evidence="1" type="ORF">RaK2_00393</name>
</gene>
<dbReference type="EMBL" id="JQ513383">
    <property type="protein sequence ID" value="AFA44666.1"/>
    <property type="molecule type" value="Genomic_DNA"/>
</dbReference>
<keyword evidence="2" id="KW-1185">Reference proteome</keyword>
<sequence>MTKEEYMKVLFIKEIFVQMVLGTDYLYKNAFINILEVLQDDFDSKYNGMKINYKTYNQDYIKIIKKYTINLSSVNFETALGMRFKHFDYYLIPMGFKDE</sequence>
<reference evidence="1 2" key="1">
    <citation type="journal article" date="2012" name="J. Virol.">
        <title>Genome of Klebsiella sp.-Infecting Bacteriophage vB_KleM_RaK2.</title>
        <authorList>
            <person name="Simoliunas E."/>
            <person name="Kaliniene L."/>
            <person name="Truncaite L."/>
            <person name="Klausa V."/>
            <person name="Zajanckauskaite A."/>
            <person name="Meskys R."/>
        </authorList>
    </citation>
    <scope>NUCLEOTIDE SEQUENCE [LARGE SCALE GENOMIC DNA]</scope>
</reference>
<protein>
    <submittedName>
        <fullName evidence="1">Uncharacterized protein</fullName>
    </submittedName>
</protein>
<accession>H6X4K0</accession>
<dbReference type="GeneID" id="14012981"/>
<dbReference type="KEGG" id="vg:14012981"/>
<dbReference type="RefSeq" id="YP_007007548.1">
    <property type="nucleotide sequence ID" value="NC_019526.1"/>
</dbReference>
<name>H6X4K0_9CAUD</name>
<evidence type="ECO:0000313" key="2">
    <source>
        <dbReference type="Proteomes" id="UP000007524"/>
    </source>
</evidence>
<dbReference type="Proteomes" id="UP000007524">
    <property type="component" value="Segment"/>
</dbReference>
<proteinExistence type="predicted"/>